<gene>
    <name evidence="3" type="ORF">RM590_28280</name>
</gene>
<protein>
    <recommendedName>
        <fullName evidence="5">Secreted protein</fullName>
    </recommendedName>
</protein>
<reference evidence="4" key="1">
    <citation type="submission" date="2023-07" db="EMBL/GenBank/DDBJ databases">
        <title>30 novel species of actinomycetes from the DSMZ collection.</title>
        <authorList>
            <person name="Nouioui I."/>
        </authorList>
    </citation>
    <scope>NUCLEOTIDE SEQUENCE [LARGE SCALE GENOMIC DNA]</scope>
    <source>
        <strain evidence="4">DSM 44938</strain>
    </source>
</reference>
<keyword evidence="4" id="KW-1185">Reference proteome</keyword>
<evidence type="ECO:0008006" key="5">
    <source>
        <dbReference type="Google" id="ProtNLM"/>
    </source>
</evidence>
<accession>A0ABU2MY46</accession>
<dbReference type="EMBL" id="JAVREL010000021">
    <property type="protein sequence ID" value="MDT0346450.1"/>
    <property type="molecule type" value="Genomic_DNA"/>
</dbReference>
<evidence type="ECO:0000256" key="1">
    <source>
        <dbReference type="SAM" id="MobiDB-lite"/>
    </source>
</evidence>
<name>A0ABU2MY46_9ACTN</name>
<keyword evidence="2" id="KW-0732">Signal</keyword>
<dbReference type="PROSITE" id="PS51318">
    <property type="entry name" value="TAT"/>
    <property type="match status" value="1"/>
</dbReference>
<dbReference type="InterPro" id="IPR006311">
    <property type="entry name" value="TAT_signal"/>
</dbReference>
<evidence type="ECO:0000313" key="4">
    <source>
        <dbReference type="Proteomes" id="UP001183246"/>
    </source>
</evidence>
<feature type="region of interest" description="Disordered" evidence="1">
    <location>
        <begin position="75"/>
        <end position="95"/>
    </location>
</feature>
<feature type="signal peptide" evidence="2">
    <location>
        <begin position="1"/>
        <end position="39"/>
    </location>
</feature>
<dbReference type="Proteomes" id="UP001183246">
    <property type="component" value="Unassembled WGS sequence"/>
</dbReference>
<sequence length="260" mass="28155">MTIPDVSRRTLLARSSALAGATFLASVPGAALLAAPAYADSSSYSKTPTGEEISDAFRRVQENQNRVRAGRLSPNGWEMEKTTNGGGNIWTRPTPGTPLTGVTVRIGDAEAILIHVIRRFHYEISELRNDDVTGWRSPSEVRRNWPEGNQASGTAVQIRPGFYPAGTSGGFSHLQLLVIRDILAELDGAVRWGGDDRHLNESLFYLDVGPDEPRLAEMVEKIRAWGDTPGRGAGAPVDVLAADRRRAAEALERRQSGTAA</sequence>
<feature type="chain" id="PRO_5047415181" description="Secreted protein" evidence="2">
    <location>
        <begin position="40"/>
        <end position="260"/>
    </location>
</feature>
<evidence type="ECO:0000256" key="2">
    <source>
        <dbReference type="SAM" id="SignalP"/>
    </source>
</evidence>
<dbReference type="RefSeq" id="WP_311707576.1">
    <property type="nucleotide sequence ID" value="NZ_JAVREL010000021.1"/>
</dbReference>
<organism evidence="3 4">
    <name type="scientific">Streptomyces litchfieldiae</name>
    <dbReference type="NCBI Taxonomy" id="3075543"/>
    <lineage>
        <taxon>Bacteria</taxon>
        <taxon>Bacillati</taxon>
        <taxon>Actinomycetota</taxon>
        <taxon>Actinomycetes</taxon>
        <taxon>Kitasatosporales</taxon>
        <taxon>Streptomycetaceae</taxon>
        <taxon>Streptomyces</taxon>
    </lineage>
</organism>
<proteinExistence type="predicted"/>
<comment type="caution">
    <text evidence="3">The sequence shown here is derived from an EMBL/GenBank/DDBJ whole genome shotgun (WGS) entry which is preliminary data.</text>
</comment>
<evidence type="ECO:0000313" key="3">
    <source>
        <dbReference type="EMBL" id="MDT0346450.1"/>
    </source>
</evidence>